<reference evidence="2" key="1">
    <citation type="submission" date="2020-05" db="EMBL/GenBank/DDBJ databases">
        <title>Phylogenomic resolution of chytrid fungi.</title>
        <authorList>
            <person name="Stajich J.E."/>
            <person name="Amses K."/>
            <person name="Simmons R."/>
            <person name="Seto K."/>
            <person name="Myers J."/>
            <person name="Bonds A."/>
            <person name="Quandt C.A."/>
            <person name="Barry K."/>
            <person name="Liu P."/>
            <person name="Grigoriev I."/>
            <person name="Longcore J.E."/>
            <person name="James T.Y."/>
        </authorList>
    </citation>
    <scope>NUCLEOTIDE SEQUENCE</scope>
    <source>
        <strain evidence="2">JEL0318</strain>
    </source>
</reference>
<keyword evidence="3" id="KW-1185">Reference proteome</keyword>
<evidence type="ECO:0000313" key="2">
    <source>
        <dbReference type="EMBL" id="KAJ3056623.1"/>
    </source>
</evidence>
<proteinExistence type="predicted"/>
<dbReference type="AlphaFoldDB" id="A0AAD5X4T6"/>
<feature type="compositionally biased region" description="Low complexity" evidence="1">
    <location>
        <begin position="79"/>
        <end position="89"/>
    </location>
</feature>
<name>A0AAD5X4T6_9FUNG</name>
<evidence type="ECO:0000313" key="3">
    <source>
        <dbReference type="Proteomes" id="UP001212841"/>
    </source>
</evidence>
<gene>
    <name evidence="2" type="ORF">HK097_005547</name>
</gene>
<accession>A0AAD5X4T6</accession>
<protein>
    <submittedName>
        <fullName evidence="2">Uncharacterized protein</fullName>
    </submittedName>
</protein>
<sequence>MIQQPTTSATVWRPADKNLFEKEIENLLKEDEDDDDDILNMSFTLTPTTVRSADPLSSEPRRSSRMKKDISYAPPPLDPFQDQQLLAQAGRPSPGKRLFESSSRITPGKKPKYDLDTFVKGKKKHEERMRRYKELDDIKFEDIEAEDGTGMGDGWGIALLPEEAGSRVASILEIKVASGASQRRLELFHACEHVVPILQTDNLDSNDPTLRFIVESSKDRHTTLSLLNSNSLWLDIARADAVVQQSLCSWLLDIVSHDMNNAMAHAAYRNLVGTLGLEVWSEVLSLNKVHDILASYGCKRAVFEYAHDADQLVHTEQTQAGDPTETQPVDTGFPLFNFTLFSDFLCKIATRRLPWTTQESAKLLVLLLKLSLCDTLEDCSHELGNAAHAIIDAVDDASWNGEFCSHVWEGIARFVRGDGEICASMLRPLSWGSERAASIRRQIGIRWVKNRKKLQDGVVDGWRCNLDAKATMSDLLEAVTQDELYQRTTNYLDLEGGVRVLLYALGGGDDIMAEKEDALKMEKFVSSLHNSIADPAGRHMERTRAKHQLMIASGLLQAALATFPKPGDQRKLVDFALVRPE</sequence>
<dbReference type="EMBL" id="JADGJD010000026">
    <property type="protein sequence ID" value="KAJ3056623.1"/>
    <property type="molecule type" value="Genomic_DNA"/>
</dbReference>
<dbReference type="Proteomes" id="UP001212841">
    <property type="component" value="Unassembled WGS sequence"/>
</dbReference>
<feature type="region of interest" description="Disordered" evidence="1">
    <location>
        <begin position="46"/>
        <end position="112"/>
    </location>
</feature>
<evidence type="ECO:0000256" key="1">
    <source>
        <dbReference type="SAM" id="MobiDB-lite"/>
    </source>
</evidence>
<comment type="caution">
    <text evidence="2">The sequence shown here is derived from an EMBL/GenBank/DDBJ whole genome shotgun (WGS) entry which is preliminary data.</text>
</comment>
<organism evidence="2 3">
    <name type="scientific">Rhizophlyctis rosea</name>
    <dbReference type="NCBI Taxonomy" id="64517"/>
    <lineage>
        <taxon>Eukaryota</taxon>
        <taxon>Fungi</taxon>
        <taxon>Fungi incertae sedis</taxon>
        <taxon>Chytridiomycota</taxon>
        <taxon>Chytridiomycota incertae sedis</taxon>
        <taxon>Chytridiomycetes</taxon>
        <taxon>Rhizophlyctidales</taxon>
        <taxon>Rhizophlyctidaceae</taxon>
        <taxon>Rhizophlyctis</taxon>
    </lineage>
</organism>
<feature type="compositionally biased region" description="Basic and acidic residues" evidence="1">
    <location>
        <begin position="59"/>
        <end position="70"/>
    </location>
</feature>